<dbReference type="EMBL" id="JAATEL010000003">
    <property type="protein sequence ID" value="NJP13562.1"/>
    <property type="molecule type" value="Genomic_DNA"/>
</dbReference>
<keyword evidence="2" id="KW-1185">Reference proteome</keyword>
<name>A0ABX0YM20_STRTL</name>
<sequence>MARVGRRGARFQVSSRLTWTFSARAGVGGAHSAGPRRAQAAGAVLRPSAAAVVRALLRAALPHRRVPVAGFRGGRRAGVVRAVRGRARR</sequence>
<dbReference type="Proteomes" id="UP000635996">
    <property type="component" value="Unassembled WGS sequence"/>
</dbReference>
<dbReference type="RefSeq" id="WP_125498316.1">
    <property type="nucleotide sequence ID" value="NZ_BMVZ01000001.1"/>
</dbReference>
<evidence type="ECO:0000313" key="1">
    <source>
        <dbReference type="EMBL" id="NJP13562.1"/>
    </source>
</evidence>
<reference evidence="1 2" key="1">
    <citation type="submission" date="2020-03" db="EMBL/GenBank/DDBJ databases">
        <title>WGS of actinomycetes isolated from Thailand.</title>
        <authorList>
            <person name="Thawai C."/>
        </authorList>
    </citation>
    <scope>NUCLEOTIDE SEQUENCE [LARGE SCALE GENOMIC DNA]</scope>
    <source>
        <strain evidence="1 2">NBRC 13905</strain>
    </source>
</reference>
<evidence type="ECO:0000313" key="2">
    <source>
        <dbReference type="Proteomes" id="UP000635996"/>
    </source>
</evidence>
<proteinExistence type="predicted"/>
<comment type="caution">
    <text evidence="1">The sequence shown here is derived from an EMBL/GenBank/DDBJ whole genome shotgun (WGS) entry which is preliminary data.</text>
</comment>
<accession>A0ABX0YM20</accession>
<organism evidence="1 2">
    <name type="scientific">Streptomyces thermoviolaceus subsp. thermoviolaceus</name>
    <dbReference type="NCBI Taxonomy" id="66860"/>
    <lineage>
        <taxon>Bacteria</taxon>
        <taxon>Bacillati</taxon>
        <taxon>Actinomycetota</taxon>
        <taxon>Actinomycetes</taxon>
        <taxon>Kitasatosporales</taxon>
        <taxon>Streptomycetaceae</taxon>
        <taxon>Streptomyces</taxon>
    </lineage>
</organism>
<gene>
    <name evidence="1" type="ORF">HCJ95_04450</name>
</gene>
<protein>
    <submittedName>
        <fullName evidence="1">Uncharacterized protein</fullName>
    </submittedName>
</protein>